<organism evidence="4 5">
    <name type="scientific">Tomitella cavernea</name>
    <dbReference type="NCBI Taxonomy" id="1387982"/>
    <lineage>
        <taxon>Bacteria</taxon>
        <taxon>Bacillati</taxon>
        <taxon>Actinomycetota</taxon>
        <taxon>Actinomycetes</taxon>
        <taxon>Mycobacteriales</taxon>
        <taxon>Tomitella</taxon>
    </lineage>
</organism>
<feature type="domain" description="CBS" evidence="3">
    <location>
        <begin position="75"/>
        <end position="130"/>
    </location>
</feature>
<dbReference type="Proteomes" id="UP001500839">
    <property type="component" value="Unassembled WGS sequence"/>
</dbReference>
<evidence type="ECO:0000256" key="2">
    <source>
        <dbReference type="PROSITE-ProRule" id="PRU00703"/>
    </source>
</evidence>
<dbReference type="Gene3D" id="3.10.580.10">
    <property type="entry name" value="CBS-domain"/>
    <property type="match status" value="1"/>
</dbReference>
<name>A0ABP9CI25_9ACTN</name>
<keyword evidence="5" id="KW-1185">Reference proteome</keyword>
<evidence type="ECO:0000256" key="1">
    <source>
        <dbReference type="ARBA" id="ARBA00023122"/>
    </source>
</evidence>
<dbReference type="PROSITE" id="PS51371">
    <property type="entry name" value="CBS"/>
    <property type="match status" value="2"/>
</dbReference>
<protein>
    <submittedName>
        <fullName evidence="4">CBS domain-containing protein</fullName>
    </submittedName>
</protein>
<evidence type="ECO:0000313" key="5">
    <source>
        <dbReference type="Proteomes" id="UP001500839"/>
    </source>
</evidence>
<dbReference type="SUPFAM" id="SSF54631">
    <property type="entry name" value="CBS-domain pair"/>
    <property type="match status" value="1"/>
</dbReference>
<dbReference type="InterPro" id="IPR000644">
    <property type="entry name" value="CBS_dom"/>
</dbReference>
<dbReference type="InterPro" id="IPR044725">
    <property type="entry name" value="CBSX3_CBS_dom"/>
</dbReference>
<dbReference type="PANTHER" id="PTHR43080">
    <property type="entry name" value="CBS DOMAIN-CONTAINING PROTEIN CBSX3, MITOCHONDRIAL"/>
    <property type="match status" value="1"/>
</dbReference>
<feature type="domain" description="CBS" evidence="3">
    <location>
        <begin position="8"/>
        <end position="67"/>
    </location>
</feature>
<reference evidence="5" key="1">
    <citation type="journal article" date="2019" name="Int. J. Syst. Evol. Microbiol.">
        <title>The Global Catalogue of Microorganisms (GCM) 10K type strain sequencing project: providing services to taxonomists for standard genome sequencing and annotation.</title>
        <authorList>
            <consortium name="The Broad Institute Genomics Platform"/>
            <consortium name="The Broad Institute Genome Sequencing Center for Infectious Disease"/>
            <person name="Wu L."/>
            <person name="Ma J."/>
        </authorList>
    </citation>
    <scope>NUCLEOTIDE SEQUENCE [LARGE SCALE GENOMIC DNA]</scope>
    <source>
        <strain evidence="5">JCM 18542</strain>
    </source>
</reference>
<dbReference type="Pfam" id="PF00571">
    <property type="entry name" value="CBS"/>
    <property type="match status" value="2"/>
</dbReference>
<gene>
    <name evidence="4" type="ORF">GCM10023353_09690</name>
</gene>
<dbReference type="PANTHER" id="PTHR43080:SF2">
    <property type="entry name" value="CBS DOMAIN-CONTAINING PROTEIN"/>
    <property type="match status" value="1"/>
</dbReference>
<keyword evidence="1 2" id="KW-0129">CBS domain</keyword>
<dbReference type="InterPro" id="IPR051257">
    <property type="entry name" value="Diverse_CBS-Domain"/>
</dbReference>
<dbReference type="SMART" id="SM00116">
    <property type="entry name" value="CBS"/>
    <property type="match status" value="2"/>
</dbReference>
<proteinExistence type="predicted"/>
<dbReference type="CDD" id="cd04623">
    <property type="entry name" value="CBS_pair_bac_euk"/>
    <property type="match status" value="1"/>
</dbReference>
<sequence length="142" mass="15352">MRIADVLQSKGTAVLTVAPSVTVRQVIDDMARHNVGALVVVLNNEVLGMISERDIIRRLHQCGAGALGTPIAEIMSTTVFTCALGDSVDSLAATMTEHRIRHLPVVVDGALRGIVSIGDVVKSRMDELETERDHLESYIHRG</sequence>
<dbReference type="RefSeq" id="WP_200174733.1">
    <property type="nucleotide sequence ID" value="NZ_BAABKQ010000001.1"/>
</dbReference>
<evidence type="ECO:0000259" key="3">
    <source>
        <dbReference type="PROSITE" id="PS51371"/>
    </source>
</evidence>
<evidence type="ECO:0000313" key="4">
    <source>
        <dbReference type="EMBL" id="GAA4808099.1"/>
    </source>
</evidence>
<dbReference type="EMBL" id="BAABKQ010000001">
    <property type="protein sequence ID" value="GAA4808099.1"/>
    <property type="molecule type" value="Genomic_DNA"/>
</dbReference>
<dbReference type="InterPro" id="IPR046342">
    <property type="entry name" value="CBS_dom_sf"/>
</dbReference>
<accession>A0ABP9CI25</accession>
<comment type="caution">
    <text evidence="4">The sequence shown here is derived from an EMBL/GenBank/DDBJ whole genome shotgun (WGS) entry which is preliminary data.</text>
</comment>